<keyword evidence="2" id="KW-1133">Transmembrane helix</keyword>
<sequence length="276" mass="30027">MEVAPGSKAIFTDPASPGPGYILFRLLNITTLIACFSCLAQVMSDYTNAQAGAPESVVYMFAVGIIGTVWSILVLVTFIRAHNVSFTICFFDFIGMILCIVGVALLTSPAIDECAAAKVSSNVDNEITKSNNVSGVCGLLRAGWGLALTNIVLFFLVVVSGYQISTLVAEEYKRLGGPVARRTIIEEGYPVHPAVRNVTQTTTAAVPVQPGAAAVLVEKDRTSSKRHRSSRSADRHRHHTSSKDKRRRSYASAGTRDADDYYFSERKDSRRSSRRD</sequence>
<reference evidence="3 4" key="1">
    <citation type="submission" date="2019-10" db="EMBL/GenBank/DDBJ databases">
        <authorList>
            <person name="Palmer J.M."/>
        </authorList>
    </citation>
    <scope>NUCLEOTIDE SEQUENCE [LARGE SCALE GENOMIC DNA]</scope>
    <source>
        <strain evidence="3 4">TWF694</strain>
    </source>
</reference>
<comment type="caution">
    <text evidence="3">The sequence shown here is derived from an EMBL/GenBank/DDBJ whole genome shotgun (WGS) entry which is preliminary data.</text>
</comment>
<keyword evidence="2" id="KW-0472">Membrane</keyword>
<evidence type="ECO:0000313" key="3">
    <source>
        <dbReference type="EMBL" id="KAK6543132.1"/>
    </source>
</evidence>
<keyword evidence="4" id="KW-1185">Reference proteome</keyword>
<dbReference type="AlphaFoldDB" id="A0AAV9XNJ2"/>
<protein>
    <recommendedName>
        <fullName evidence="5">MARVEL domain-containing protein</fullName>
    </recommendedName>
</protein>
<dbReference type="EMBL" id="JAVHJO010000002">
    <property type="protein sequence ID" value="KAK6543132.1"/>
    <property type="molecule type" value="Genomic_DNA"/>
</dbReference>
<organism evidence="3 4">
    <name type="scientific">Orbilia ellipsospora</name>
    <dbReference type="NCBI Taxonomy" id="2528407"/>
    <lineage>
        <taxon>Eukaryota</taxon>
        <taxon>Fungi</taxon>
        <taxon>Dikarya</taxon>
        <taxon>Ascomycota</taxon>
        <taxon>Pezizomycotina</taxon>
        <taxon>Orbiliomycetes</taxon>
        <taxon>Orbiliales</taxon>
        <taxon>Orbiliaceae</taxon>
        <taxon>Orbilia</taxon>
    </lineage>
</organism>
<accession>A0AAV9XNJ2</accession>
<gene>
    <name evidence="3" type="ORF">TWF694_007052</name>
</gene>
<feature type="transmembrane region" description="Helical" evidence="2">
    <location>
        <begin position="142"/>
        <end position="164"/>
    </location>
</feature>
<name>A0AAV9XNJ2_9PEZI</name>
<evidence type="ECO:0000256" key="1">
    <source>
        <dbReference type="SAM" id="MobiDB-lite"/>
    </source>
</evidence>
<evidence type="ECO:0000313" key="4">
    <source>
        <dbReference type="Proteomes" id="UP001365542"/>
    </source>
</evidence>
<feature type="compositionally biased region" description="Basic and acidic residues" evidence="1">
    <location>
        <begin position="256"/>
        <end position="276"/>
    </location>
</feature>
<evidence type="ECO:0008006" key="5">
    <source>
        <dbReference type="Google" id="ProtNLM"/>
    </source>
</evidence>
<dbReference type="Proteomes" id="UP001365542">
    <property type="component" value="Unassembled WGS sequence"/>
</dbReference>
<feature type="transmembrane region" description="Helical" evidence="2">
    <location>
        <begin position="21"/>
        <end position="44"/>
    </location>
</feature>
<feature type="region of interest" description="Disordered" evidence="1">
    <location>
        <begin position="217"/>
        <end position="276"/>
    </location>
</feature>
<feature type="compositionally biased region" description="Basic residues" evidence="1">
    <location>
        <begin position="224"/>
        <end position="249"/>
    </location>
</feature>
<keyword evidence="2" id="KW-0812">Transmembrane</keyword>
<feature type="transmembrane region" description="Helical" evidence="2">
    <location>
        <begin position="56"/>
        <end position="79"/>
    </location>
</feature>
<feature type="transmembrane region" description="Helical" evidence="2">
    <location>
        <begin position="86"/>
        <end position="106"/>
    </location>
</feature>
<evidence type="ECO:0000256" key="2">
    <source>
        <dbReference type="SAM" id="Phobius"/>
    </source>
</evidence>
<proteinExistence type="predicted"/>